<evidence type="ECO:0000256" key="1">
    <source>
        <dbReference type="ARBA" id="ARBA00008168"/>
    </source>
</evidence>
<keyword evidence="4" id="KW-1185">Reference proteome</keyword>
<gene>
    <name evidence="3" type="ORF">G5A70_14455</name>
</gene>
<reference evidence="3 4" key="1">
    <citation type="journal article" date="2020" name="Cell Host Microbe">
        <title>Functional and Genomic Variation between Human-Derived Isolates of Lachnospiraceae Reveals Inter- and Intra-Species Diversity.</title>
        <authorList>
            <person name="Sorbara M.T."/>
            <person name="Littmann E.R."/>
            <person name="Fontana E."/>
            <person name="Moody T.U."/>
            <person name="Kohout C.E."/>
            <person name="Gjonbalaj M."/>
            <person name="Eaton V."/>
            <person name="Seok R."/>
            <person name="Leiner I.M."/>
            <person name="Pamer E.G."/>
        </authorList>
    </citation>
    <scope>NUCLEOTIDE SEQUENCE [LARGE SCALE GENOMIC DNA]</scope>
    <source>
        <strain evidence="3 4">MSK.15.26</strain>
    </source>
</reference>
<evidence type="ECO:0000313" key="3">
    <source>
        <dbReference type="EMBL" id="NSJ87342.1"/>
    </source>
</evidence>
<name>A0ABX2IG73_BLAHA</name>
<dbReference type="Gene3D" id="3.30.1070.10">
    <property type="entry name" value="Cell division topological specificity factor MinE"/>
    <property type="match status" value="1"/>
</dbReference>
<evidence type="ECO:0000313" key="4">
    <source>
        <dbReference type="Proteomes" id="UP000822142"/>
    </source>
</evidence>
<comment type="similarity">
    <text evidence="1">Belongs to the MinE family.</text>
</comment>
<dbReference type="EMBL" id="JAAITA010000031">
    <property type="protein sequence ID" value="NSJ87342.1"/>
    <property type="molecule type" value="Genomic_DNA"/>
</dbReference>
<comment type="caution">
    <text evidence="3">The sequence shown here is derived from an EMBL/GenBank/DDBJ whole genome shotgun (WGS) entry which is preliminary data.</text>
</comment>
<sequence>MLRFPGRRSGLIAKDRLKLLLTSERLDCTPQMMTMLQNDMIRAVNKYFAVREQNVEIRYRKETATFMAKIPLQTDIEHSSPGISLWR</sequence>
<proteinExistence type="inferred from homology"/>
<dbReference type="GO" id="GO:0051301">
    <property type="term" value="P:cell division"/>
    <property type="evidence" value="ECO:0007669"/>
    <property type="project" value="UniProtKB-KW"/>
</dbReference>
<keyword evidence="3" id="KW-0131">Cell cycle</keyword>
<dbReference type="Pfam" id="PF03776">
    <property type="entry name" value="MinE"/>
    <property type="match status" value="1"/>
</dbReference>
<dbReference type="InterPro" id="IPR005527">
    <property type="entry name" value="MinE"/>
</dbReference>
<comment type="function">
    <text evidence="2">Prevents the cell division inhibition by proteins MinC and MinD at internal division sites while permitting inhibition at polar sites. This ensures cell division at the proper site by restricting the formation of a division septum at the midpoint of the long axis of the cell.</text>
</comment>
<dbReference type="SUPFAM" id="SSF55229">
    <property type="entry name" value="Cell division protein MinE topological specificity domain"/>
    <property type="match status" value="1"/>
</dbReference>
<dbReference type="InterPro" id="IPR036707">
    <property type="entry name" value="MinE_sf"/>
</dbReference>
<evidence type="ECO:0000256" key="2">
    <source>
        <dbReference type="ARBA" id="ARBA00025265"/>
    </source>
</evidence>
<organism evidence="3 4">
    <name type="scientific">Blautia hansenii</name>
    <name type="common">Ruminococcus hansenii</name>
    <dbReference type="NCBI Taxonomy" id="1322"/>
    <lineage>
        <taxon>Bacteria</taxon>
        <taxon>Bacillati</taxon>
        <taxon>Bacillota</taxon>
        <taxon>Clostridia</taxon>
        <taxon>Lachnospirales</taxon>
        <taxon>Lachnospiraceae</taxon>
        <taxon>Blautia</taxon>
    </lineage>
</organism>
<dbReference type="Proteomes" id="UP000822142">
    <property type="component" value="Unassembled WGS sequence"/>
</dbReference>
<protein>
    <submittedName>
        <fullName evidence="3">Cell division topological specificity factor MinE</fullName>
    </submittedName>
</protein>
<keyword evidence="3" id="KW-0132">Cell division</keyword>
<accession>A0ABX2IG73</accession>